<feature type="chain" id="PRO_5004532060" evidence="2">
    <location>
        <begin position="20"/>
        <end position="79"/>
    </location>
</feature>
<feature type="non-terminal residue" evidence="3">
    <location>
        <position position="1"/>
    </location>
</feature>
<organism evidence="3">
    <name type="scientific">Pararge aegeria</name>
    <name type="common">speckled wood butterfly</name>
    <dbReference type="NCBI Taxonomy" id="116150"/>
    <lineage>
        <taxon>Eukaryota</taxon>
        <taxon>Metazoa</taxon>
        <taxon>Ecdysozoa</taxon>
        <taxon>Arthropoda</taxon>
        <taxon>Hexapoda</taxon>
        <taxon>Insecta</taxon>
        <taxon>Pterygota</taxon>
        <taxon>Neoptera</taxon>
        <taxon>Endopterygota</taxon>
        <taxon>Lepidoptera</taxon>
        <taxon>Glossata</taxon>
        <taxon>Ditrysia</taxon>
        <taxon>Papilionoidea</taxon>
        <taxon>Nymphalidae</taxon>
        <taxon>Satyrinae</taxon>
        <taxon>Satyrini</taxon>
        <taxon>Parargina</taxon>
        <taxon>Pararge</taxon>
    </lineage>
</organism>
<sequence>WHWADIIWKILVAISLTLAQTSVLLSCIYKNTSNEKASDSILLDTEWCKVVLYETINLYISKKVVLVTPFIIQERLDQF</sequence>
<dbReference type="AlphaFoldDB" id="S4PRA5"/>
<dbReference type="EMBL" id="GAIX01014908">
    <property type="protein sequence ID" value="JAA77652.1"/>
    <property type="molecule type" value="Transcribed_RNA"/>
</dbReference>
<keyword evidence="1" id="KW-0472">Membrane</keyword>
<accession>S4PRA5</accession>
<name>S4PRA5_9NEOP</name>
<proteinExistence type="predicted"/>
<feature type="transmembrane region" description="Helical" evidence="1">
    <location>
        <begin position="6"/>
        <end position="29"/>
    </location>
</feature>
<evidence type="ECO:0000256" key="2">
    <source>
        <dbReference type="SAM" id="SignalP"/>
    </source>
</evidence>
<protein>
    <submittedName>
        <fullName evidence="3">Uncharacterized protein</fullName>
    </submittedName>
</protein>
<reference evidence="3" key="1">
    <citation type="journal article" date="2013" name="BMC Genomics">
        <title>Unscrambling butterfly oogenesis.</title>
        <authorList>
            <person name="Carter J.M."/>
            <person name="Baker S.C."/>
            <person name="Pink R."/>
            <person name="Carter D.R."/>
            <person name="Collins A."/>
            <person name="Tomlin J."/>
            <person name="Gibbs M."/>
            <person name="Breuker C.J."/>
        </authorList>
    </citation>
    <scope>NUCLEOTIDE SEQUENCE</scope>
    <source>
        <tissue evidence="3">Ovary</tissue>
    </source>
</reference>
<keyword evidence="1" id="KW-0812">Transmembrane</keyword>
<keyword evidence="2" id="KW-0732">Signal</keyword>
<feature type="signal peptide" evidence="2">
    <location>
        <begin position="1"/>
        <end position="19"/>
    </location>
</feature>
<reference evidence="3" key="2">
    <citation type="submission" date="2013-05" db="EMBL/GenBank/DDBJ databases">
        <authorList>
            <person name="Carter J.-M."/>
            <person name="Baker S.C."/>
            <person name="Pink R."/>
            <person name="Carter D.R.F."/>
            <person name="Collins A."/>
            <person name="Tomlin J."/>
            <person name="Gibbs M."/>
            <person name="Breuker C.J."/>
        </authorList>
    </citation>
    <scope>NUCLEOTIDE SEQUENCE</scope>
    <source>
        <tissue evidence="3">Ovary</tissue>
    </source>
</reference>
<evidence type="ECO:0000313" key="3">
    <source>
        <dbReference type="EMBL" id="JAA77652.1"/>
    </source>
</evidence>
<keyword evidence="1" id="KW-1133">Transmembrane helix</keyword>
<evidence type="ECO:0000256" key="1">
    <source>
        <dbReference type="SAM" id="Phobius"/>
    </source>
</evidence>